<dbReference type="Proteomes" id="UP000306319">
    <property type="component" value="Unassembled WGS sequence"/>
</dbReference>
<evidence type="ECO:0000313" key="1">
    <source>
        <dbReference type="EMBL" id="TGY78060.1"/>
    </source>
</evidence>
<organism evidence="1 2">
    <name type="scientific">Lepagella muris</name>
    <dbReference type="NCBI Taxonomy" id="3032870"/>
    <lineage>
        <taxon>Bacteria</taxon>
        <taxon>Pseudomonadati</taxon>
        <taxon>Bacteroidota</taxon>
        <taxon>Bacteroidia</taxon>
        <taxon>Bacteroidales</taxon>
        <taxon>Muribaculaceae</taxon>
        <taxon>Lepagella</taxon>
    </lineage>
</organism>
<protein>
    <submittedName>
        <fullName evidence="1">Uncharacterized protein</fullName>
    </submittedName>
</protein>
<reference evidence="1" key="1">
    <citation type="submission" date="2019-04" db="EMBL/GenBank/DDBJ databases">
        <title>Microbes associate with the intestines of laboratory mice.</title>
        <authorList>
            <person name="Navarre W."/>
            <person name="Wong E."/>
            <person name="Huang K."/>
            <person name="Tropini C."/>
            <person name="Ng K."/>
            <person name="Yu B."/>
        </authorList>
    </citation>
    <scope>NUCLEOTIDE SEQUENCE</scope>
    <source>
        <strain evidence="1">NM04_E33</strain>
    </source>
</reference>
<accession>A0AC61REK0</accession>
<proteinExistence type="predicted"/>
<dbReference type="EMBL" id="SRYB01000017">
    <property type="protein sequence ID" value="TGY78060.1"/>
    <property type="molecule type" value="Genomic_DNA"/>
</dbReference>
<comment type="caution">
    <text evidence="1">The sequence shown here is derived from an EMBL/GenBank/DDBJ whole genome shotgun (WGS) entry which is preliminary data.</text>
</comment>
<evidence type="ECO:0000313" key="2">
    <source>
        <dbReference type="Proteomes" id="UP000306319"/>
    </source>
</evidence>
<keyword evidence="2" id="KW-1185">Reference proteome</keyword>
<gene>
    <name evidence="1" type="ORF">E5331_11965</name>
</gene>
<sequence length="314" mass="35044">MNNSKLAILLASLSFFSTACKNSGSATTADNETDSQVAESPKPTQGIWEMIGMDDEGPLLEIRDDEVDYYEYGFGNMPQRYIVTNRTDSTVEFQDKKKRGLVLFTDNFIDLQIYNVADGEMCLSEQSTPYPTYGGLVSRSKDDQRTVYSDTACTVVAGLAEKYVALPIISLHPTYTALLLNGKDTVCLPNNRVGFDYAKCNLAGFGGMYESTAKDGTSYEISDITLGDSNSKNQRFKIMKNLMEEFRGYSNYYLGHSDGNRIVVDSITDDYDAFENADGSKFTKLDKPFDIMVYSTIRSNLMYVDSVAYRPASY</sequence>
<name>A0AC61REK0_9BACT</name>